<name>A0A9P0ZKH6_CUSEU</name>
<comment type="caution">
    <text evidence="2">The sequence shown here is derived from an EMBL/GenBank/DDBJ whole genome shotgun (WGS) entry which is preliminary data.</text>
</comment>
<accession>A0A9P0ZKH6</accession>
<evidence type="ECO:0000256" key="1">
    <source>
        <dbReference type="SAM" id="MobiDB-lite"/>
    </source>
</evidence>
<protein>
    <submittedName>
        <fullName evidence="2">Uncharacterized protein</fullName>
    </submittedName>
</protein>
<organism evidence="2 3">
    <name type="scientific">Cuscuta europaea</name>
    <name type="common">European dodder</name>
    <dbReference type="NCBI Taxonomy" id="41803"/>
    <lineage>
        <taxon>Eukaryota</taxon>
        <taxon>Viridiplantae</taxon>
        <taxon>Streptophyta</taxon>
        <taxon>Embryophyta</taxon>
        <taxon>Tracheophyta</taxon>
        <taxon>Spermatophyta</taxon>
        <taxon>Magnoliopsida</taxon>
        <taxon>eudicotyledons</taxon>
        <taxon>Gunneridae</taxon>
        <taxon>Pentapetalae</taxon>
        <taxon>asterids</taxon>
        <taxon>lamiids</taxon>
        <taxon>Solanales</taxon>
        <taxon>Convolvulaceae</taxon>
        <taxon>Cuscuteae</taxon>
        <taxon>Cuscuta</taxon>
        <taxon>Cuscuta subgen. Cuscuta</taxon>
    </lineage>
</organism>
<dbReference type="EMBL" id="CAMAPE010000048">
    <property type="protein sequence ID" value="CAH9106053.1"/>
    <property type="molecule type" value="Genomic_DNA"/>
</dbReference>
<proteinExistence type="predicted"/>
<reference evidence="2" key="1">
    <citation type="submission" date="2022-07" db="EMBL/GenBank/DDBJ databases">
        <authorList>
            <person name="Macas J."/>
            <person name="Novak P."/>
            <person name="Neumann P."/>
        </authorList>
    </citation>
    <scope>NUCLEOTIDE SEQUENCE</scope>
</reference>
<evidence type="ECO:0000313" key="2">
    <source>
        <dbReference type="EMBL" id="CAH9106053.1"/>
    </source>
</evidence>
<sequence length="117" mass="13376">MAEVELKTKRGTSEKEKKSKKKQEPSDSVLLYFTVTIYTDARHRFLCSNYPSNRDLESNGHSYCHSTCPASSSLNRSTCDDYPSTSNRKLLSCKLLNDVKQKAKPQVHVNLHLLWVL</sequence>
<keyword evidence="3" id="KW-1185">Reference proteome</keyword>
<feature type="compositionally biased region" description="Basic and acidic residues" evidence="1">
    <location>
        <begin position="1"/>
        <end position="25"/>
    </location>
</feature>
<dbReference type="Proteomes" id="UP001152484">
    <property type="component" value="Unassembled WGS sequence"/>
</dbReference>
<gene>
    <name evidence="2" type="ORF">CEURO_LOCUS17168</name>
</gene>
<dbReference type="OrthoDB" id="10435284at2759"/>
<evidence type="ECO:0000313" key="3">
    <source>
        <dbReference type="Proteomes" id="UP001152484"/>
    </source>
</evidence>
<feature type="region of interest" description="Disordered" evidence="1">
    <location>
        <begin position="1"/>
        <end position="26"/>
    </location>
</feature>
<dbReference type="AlphaFoldDB" id="A0A9P0ZKH6"/>